<sequence length="80" mass="10066">MSKKFDKKDWRIFYYVVRPTTKRYPRDIHIVDIFNSGFEYLKYFTFRIDYSLYDYGHHNIQFNYDAIKNIIRKSILIFMF</sequence>
<proteinExistence type="predicted"/>
<name>A0A1Y3BNB5_EURMA</name>
<keyword evidence="2" id="KW-1185">Reference proteome</keyword>
<accession>A0A1Y3BNB5</accession>
<gene>
    <name evidence="1" type="ORF">BLA29_003243</name>
</gene>
<dbReference type="Proteomes" id="UP000194236">
    <property type="component" value="Unassembled WGS sequence"/>
</dbReference>
<organism evidence="1 2">
    <name type="scientific">Euroglyphus maynei</name>
    <name type="common">Mayne's house dust mite</name>
    <dbReference type="NCBI Taxonomy" id="6958"/>
    <lineage>
        <taxon>Eukaryota</taxon>
        <taxon>Metazoa</taxon>
        <taxon>Ecdysozoa</taxon>
        <taxon>Arthropoda</taxon>
        <taxon>Chelicerata</taxon>
        <taxon>Arachnida</taxon>
        <taxon>Acari</taxon>
        <taxon>Acariformes</taxon>
        <taxon>Sarcoptiformes</taxon>
        <taxon>Astigmata</taxon>
        <taxon>Psoroptidia</taxon>
        <taxon>Analgoidea</taxon>
        <taxon>Pyroglyphidae</taxon>
        <taxon>Pyroglyphinae</taxon>
        <taxon>Euroglyphus</taxon>
    </lineage>
</organism>
<comment type="caution">
    <text evidence="1">The sequence shown here is derived from an EMBL/GenBank/DDBJ whole genome shotgun (WGS) entry which is preliminary data.</text>
</comment>
<reference evidence="1 2" key="1">
    <citation type="submission" date="2017-03" db="EMBL/GenBank/DDBJ databases">
        <title>Genome Survey of Euroglyphus maynei.</title>
        <authorList>
            <person name="Arlian L.G."/>
            <person name="Morgan M.S."/>
            <person name="Rider S.D."/>
        </authorList>
    </citation>
    <scope>NUCLEOTIDE SEQUENCE [LARGE SCALE GENOMIC DNA]</scope>
    <source>
        <strain evidence="1">Arlian Lab</strain>
        <tissue evidence="1">Whole body</tissue>
    </source>
</reference>
<dbReference type="EMBL" id="MUJZ01014374">
    <property type="protein sequence ID" value="OTF81293.1"/>
    <property type="molecule type" value="Genomic_DNA"/>
</dbReference>
<evidence type="ECO:0000313" key="1">
    <source>
        <dbReference type="EMBL" id="OTF81293.1"/>
    </source>
</evidence>
<dbReference type="AlphaFoldDB" id="A0A1Y3BNB5"/>
<evidence type="ECO:0000313" key="2">
    <source>
        <dbReference type="Proteomes" id="UP000194236"/>
    </source>
</evidence>
<protein>
    <submittedName>
        <fullName evidence="1">Uncharacterized protein</fullName>
    </submittedName>
</protein>